<dbReference type="Proteomes" id="UP000076404">
    <property type="component" value="Chromosome"/>
</dbReference>
<evidence type="ECO:0000313" key="1">
    <source>
        <dbReference type="EMBL" id="AMW06348.1"/>
    </source>
</evidence>
<dbReference type="AlphaFoldDB" id="A0A143BMU8"/>
<sequence>MTAHALYADGRLDAAIEQLIEELRSHPTDDARRSFLFELASCAGQWDRALRQLDVLAKSGHMAEAGTLLYRAAILNERVREHMFDTGDLPRGEAPEPVSGTLNGTPFSSLRDADPRIGARLEIMAGGRYLWIPFAHLAAVTMSAPARLRDLHWAPARVVVGPAIRDQELGEVLLPALTAGAWRHADDAIRLGRATDWLDLPDGDFAPVGQKILLVDDRPVPLVDVRELHIATPA</sequence>
<dbReference type="KEGG" id="gph:GEMMAAP_19285"/>
<dbReference type="SUPFAM" id="SSF144059">
    <property type="entry name" value="ImpE-like"/>
    <property type="match status" value="1"/>
</dbReference>
<name>A0A143BMU8_9BACT</name>
<accession>A0A143BMU8</accession>
<evidence type="ECO:0000313" key="2">
    <source>
        <dbReference type="Proteomes" id="UP000076404"/>
    </source>
</evidence>
<dbReference type="STRING" id="1379270.GEMMAAP_19285"/>
<dbReference type="OrthoDB" id="5416084at2"/>
<dbReference type="RefSeq" id="WP_026848846.1">
    <property type="nucleotide sequence ID" value="NZ_CP011454.1"/>
</dbReference>
<dbReference type="eggNOG" id="COG4455">
    <property type="taxonomic scope" value="Bacteria"/>
</dbReference>
<dbReference type="InterPro" id="IPR009211">
    <property type="entry name" value="TagJ"/>
</dbReference>
<keyword evidence="2" id="KW-1185">Reference proteome</keyword>
<proteinExistence type="predicted"/>
<dbReference type="Gene3D" id="1.25.40.10">
    <property type="entry name" value="Tetratricopeptide repeat domain"/>
    <property type="match status" value="1"/>
</dbReference>
<organism evidence="1 2">
    <name type="scientific">Gemmatimonas phototrophica</name>
    <dbReference type="NCBI Taxonomy" id="1379270"/>
    <lineage>
        <taxon>Bacteria</taxon>
        <taxon>Pseudomonadati</taxon>
        <taxon>Gemmatimonadota</taxon>
        <taxon>Gemmatimonadia</taxon>
        <taxon>Gemmatimonadales</taxon>
        <taxon>Gemmatimonadaceae</taxon>
        <taxon>Gemmatimonas</taxon>
    </lineage>
</organism>
<reference evidence="1 2" key="2">
    <citation type="journal article" date="2016" name="Environ. Microbiol. Rep.">
        <title>Metagenomic evidence for the presence of phototrophic Gemmatimonadetes bacteria in diverse environments.</title>
        <authorList>
            <person name="Zeng Y."/>
            <person name="Baumbach J."/>
            <person name="Barbosa E.G."/>
            <person name="Azevedo V."/>
            <person name="Zhang C."/>
            <person name="Koblizek M."/>
        </authorList>
    </citation>
    <scope>NUCLEOTIDE SEQUENCE [LARGE SCALE GENOMIC DNA]</scope>
    <source>
        <strain evidence="1 2">AP64</strain>
    </source>
</reference>
<reference evidence="1 2" key="1">
    <citation type="journal article" date="2014" name="Proc. Natl. Acad. Sci. U.S.A.">
        <title>Functional type 2 photosynthetic reaction centers found in the rare bacterial phylum Gemmatimonadetes.</title>
        <authorList>
            <person name="Zeng Y."/>
            <person name="Feng F."/>
            <person name="Medova H."/>
            <person name="Dean J."/>
            <person name="Koblizek M."/>
        </authorList>
    </citation>
    <scope>NUCLEOTIDE SEQUENCE [LARGE SCALE GENOMIC DNA]</scope>
    <source>
        <strain evidence="1 2">AP64</strain>
    </source>
</reference>
<dbReference type="EMBL" id="CP011454">
    <property type="protein sequence ID" value="AMW06348.1"/>
    <property type="molecule type" value="Genomic_DNA"/>
</dbReference>
<gene>
    <name evidence="1" type="ORF">GEMMAAP_19285</name>
</gene>
<protein>
    <submittedName>
        <fullName evidence="1">Virulence protein SciE type</fullName>
    </submittedName>
</protein>
<dbReference type="Pfam" id="PF07024">
    <property type="entry name" value="ImpE"/>
    <property type="match status" value="1"/>
</dbReference>
<dbReference type="InterPro" id="IPR011990">
    <property type="entry name" value="TPR-like_helical_dom_sf"/>
</dbReference>